<name>A0A6J5MPJ9_9CAUD</name>
<sequence>MSERGGKREGSGRKSVDDEKKVSEILSGALKTFYKVDTDNEAKEKLVHTLLESQRGQIFISEHLFGKPKETIDSNVNINNFDIKDIVRIK</sequence>
<gene>
    <name evidence="2" type="ORF">UFOVP523_19</name>
</gene>
<feature type="region of interest" description="Disordered" evidence="1">
    <location>
        <begin position="1"/>
        <end position="20"/>
    </location>
</feature>
<evidence type="ECO:0000313" key="2">
    <source>
        <dbReference type="EMBL" id="CAB4148704.1"/>
    </source>
</evidence>
<proteinExistence type="predicted"/>
<evidence type="ECO:0000256" key="1">
    <source>
        <dbReference type="SAM" id="MobiDB-lite"/>
    </source>
</evidence>
<protein>
    <submittedName>
        <fullName evidence="2">Uncharacterized protein</fullName>
    </submittedName>
</protein>
<organism evidence="2">
    <name type="scientific">uncultured Caudovirales phage</name>
    <dbReference type="NCBI Taxonomy" id="2100421"/>
    <lineage>
        <taxon>Viruses</taxon>
        <taxon>Duplodnaviria</taxon>
        <taxon>Heunggongvirae</taxon>
        <taxon>Uroviricota</taxon>
        <taxon>Caudoviricetes</taxon>
        <taxon>Peduoviridae</taxon>
        <taxon>Maltschvirus</taxon>
        <taxon>Maltschvirus maltsch</taxon>
    </lineage>
</organism>
<reference evidence="2" key="1">
    <citation type="submission" date="2020-04" db="EMBL/GenBank/DDBJ databases">
        <authorList>
            <person name="Chiriac C."/>
            <person name="Salcher M."/>
            <person name="Ghai R."/>
            <person name="Kavagutti S V."/>
        </authorList>
    </citation>
    <scope>NUCLEOTIDE SEQUENCE</scope>
</reference>
<accession>A0A6J5MPJ9</accession>
<dbReference type="EMBL" id="LR796502">
    <property type="protein sequence ID" value="CAB4148704.1"/>
    <property type="molecule type" value="Genomic_DNA"/>
</dbReference>